<evidence type="ECO:0000313" key="2">
    <source>
        <dbReference type="Proteomes" id="UP000801492"/>
    </source>
</evidence>
<gene>
    <name evidence="1" type="ORF">ILUMI_20105</name>
</gene>
<organism evidence="1 2">
    <name type="scientific">Ignelater luminosus</name>
    <name type="common">Cucubano</name>
    <name type="synonym">Pyrophorus luminosus</name>
    <dbReference type="NCBI Taxonomy" id="2038154"/>
    <lineage>
        <taxon>Eukaryota</taxon>
        <taxon>Metazoa</taxon>
        <taxon>Ecdysozoa</taxon>
        <taxon>Arthropoda</taxon>
        <taxon>Hexapoda</taxon>
        <taxon>Insecta</taxon>
        <taxon>Pterygota</taxon>
        <taxon>Neoptera</taxon>
        <taxon>Endopterygota</taxon>
        <taxon>Coleoptera</taxon>
        <taxon>Polyphaga</taxon>
        <taxon>Elateriformia</taxon>
        <taxon>Elateroidea</taxon>
        <taxon>Elateridae</taxon>
        <taxon>Agrypninae</taxon>
        <taxon>Pyrophorini</taxon>
        <taxon>Ignelater</taxon>
    </lineage>
</organism>
<reference evidence="1" key="1">
    <citation type="submission" date="2019-08" db="EMBL/GenBank/DDBJ databases">
        <title>The genome of the North American firefly Photinus pyralis.</title>
        <authorList>
            <consortium name="Photinus pyralis genome working group"/>
            <person name="Fallon T.R."/>
            <person name="Sander Lower S.E."/>
            <person name="Weng J.-K."/>
        </authorList>
    </citation>
    <scope>NUCLEOTIDE SEQUENCE</scope>
    <source>
        <strain evidence="1">TRF0915ILg1</strain>
        <tissue evidence="1">Whole body</tissue>
    </source>
</reference>
<dbReference type="OrthoDB" id="6740472at2759"/>
<name>A0A8K0CIU7_IGNLU</name>
<evidence type="ECO:0000313" key="1">
    <source>
        <dbReference type="EMBL" id="KAF2886067.1"/>
    </source>
</evidence>
<sequence>MAYETAVKNNLRMVDAWVSKKIAGSMKRHPRLSLRNPEACSLSKATAFNKHNADTCFDTLNTAMIRNPSFGDGSKVFNLDETGLTAVQSLKRVIAQKGCKQISSVTNAERGQLVTTCNIICARDHALPPAMVFPRVHFEEHQEAPSA</sequence>
<dbReference type="AlphaFoldDB" id="A0A8K0CIU7"/>
<keyword evidence="2" id="KW-1185">Reference proteome</keyword>
<protein>
    <submittedName>
        <fullName evidence="1">Uncharacterized protein</fullName>
    </submittedName>
</protein>
<comment type="caution">
    <text evidence="1">The sequence shown here is derived from an EMBL/GenBank/DDBJ whole genome shotgun (WGS) entry which is preliminary data.</text>
</comment>
<dbReference type="Proteomes" id="UP000801492">
    <property type="component" value="Unassembled WGS sequence"/>
</dbReference>
<dbReference type="EMBL" id="VTPC01088765">
    <property type="protein sequence ID" value="KAF2886067.1"/>
    <property type="molecule type" value="Genomic_DNA"/>
</dbReference>
<proteinExistence type="predicted"/>
<accession>A0A8K0CIU7</accession>